<dbReference type="InterPro" id="IPR007197">
    <property type="entry name" value="rSAM"/>
</dbReference>
<keyword evidence="34" id="KW-0012">Acyltransferase</keyword>
<dbReference type="GO" id="GO:0005840">
    <property type="term" value="C:ribosome"/>
    <property type="evidence" value="ECO:0007669"/>
    <property type="project" value="UniProtKB-KW"/>
</dbReference>
<feature type="domain" description="NodB homology" evidence="48">
    <location>
        <begin position="2760"/>
        <end position="2959"/>
    </location>
</feature>
<evidence type="ECO:0000256" key="26">
    <source>
        <dbReference type="ARBA" id="ARBA00023014"/>
    </source>
</evidence>
<evidence type="ECO:0000313" key="49">
    <source>
        <dbReference type="EMBL" id="TIB12059.1"/>
    </source>
</evidence>
<evidence type="ECO:0000256" key="42">
    <source>
        <dbReference type="PROSITE-ProRule" id="PRU00330"/>
    </source>
</evidence>
<dbReference type="SFLD" id="SFLDG01086">
    <property type="entry name" value="elongater_protein-like"/>
    <property type="match status" value="1"/>
</dbReference>
<feature type="compositionally biased region" description="Low complexity" evidence="44">
    <location>
        <begin position="2601"/>
        <end position="2625"/>
    </location>
</feature>
<evidence type="ECO:0000256" key="15">
    <source>
        <dbReference type="ARBA" id="ARBA00022555"/>
    </source>
</evidence>
<evidence type="ECO:0000256" key="17">
    <source>
        <dbReference type="ARBA" id="ARBA00022679"/>
    </source>
</evidence>
<keyword evidence="15" id="KW-0820">tRNA-binding</keyword>
<dbReference type="Proteomes" id="UP000306954">
    <property type="component" value="Unassembled WGS sequence"/>
</dbReference>
<dbReference type="InterPro" id="IPR019559">
    <property type="entry name" value="Cullin_neddylation_domain"/>
</dbReference>
<dbReference type="NCBIfam" id="TIGR01211">
    <property type="entry name" value="ELP3"/>
    <property type="match status" value="1"/>
</dbReference>
<evidence type="ECO:0000256" key="6">
    <source>
        <dbReference type="ARBA" id="ARBA00005494"/>
    </source>
</evidence>
<feature type="domain" description="Cullin family profile" evidence="46">
    <location>
        <begin position="2085"/>
        <end position="2338"/>
    </location>
</feature>
<evidence type="ECO:0000256" key="44">
    <source>
        <dbReference type="SAM" id="MobiDB-lite"/>
    </source>
</evidence>
<dbReference type="SMART" id="SM00884">
    <property type="entry name" value="Cullin_Nedd8"/>
    <property type="match status" value="1"/>
</dbReference>
<evidence type="ECO:0000256" key="10">
    <source>
        <dbReference type="ARBA" id="ARBA00020266"/>
    </source>
</evidence>
<evidence type="ECO:0000256" key="14">
    <source>
        <dbReference type="ARBA" id="ARBA00022525"/>
    </source>
</evidence>
<evidence type="ECO:0000256" key="19">
    <source>
        <dbReference type="ARBA" id="ARBA00022694"/>
    </source>
</evidence>
<dbReference type="InterPro" id="IPR056591">
    <property type="entry name" value="ELP3-like_N"/>
</dbReference>
<feature type="transmembrane region" description="Helical" evidence="45">
    <location>
        <begin position="1525"/>
        <end position="1546"/>
    </location>
</feature>
<evidence type="ECO:0000256" key="37">
    <source>
        <dbReference type="ARBA" id="ARBA00024056"/>
    </source>
</evidence>
<dbReference type="SUPFAM" id="SSF53448">
    <property type="entry name" value="Nucleotide-diphospho-sugar transferases"/>
    <property type="match status" value="1"/>
</dbReference>
<feature type="region of interest" description="Disordered" evidence="44">
    <location>
        <begin position="424"/>
        <end position="495"/>
    </location>
</feature>
<dbReference type="SFLD" id="SFLDF00344">
    <property type="entry name" value="ELP3-like"/>
    <property type="match status" value="1"/>
</dbReference>
<organism evidence="49 50">
    <name type="scientific">Wallemia ichthyophaga</name>
    <dbReference type="NCBI Taxonomy" id="245174"/>
    <lineage>
        <taxon>Eukaryota</taxon>
        <taxon>Fungi</taxon>
        <taxon>Dikarya</taxon>
        <taxon>Basidiomycota</taxon>
        <taxon>Wallemiomycotina</taxon>
        <taxon>Wallemiomycetes</taxon>
        <taxon>Wallemiales</taxon>
        <taxon>Wallemiaceae</taxon>
        <taxon>Wallemia</taxon>
    </lineage>
</organism>
<comment type="caution">
    <text evidence="49">The sequence shown here is derived from an EMBL/GenBank/DDBJ whole genome shotgun (WGS) entry which is preliminary data.</text>
</comment>
<dbReference type="Pfam" id="PF10557">
    <property type="entry name" value="Cullin_Nedd8"/>
    <property type="match status" value="1"/>
</dbReference>
<dbReference type="InterPro" id="IPR001373">
    <property type="entry name" value="Cullin_N"/>
</dbReference>
<dbReference type="PANTHER" id="PTHR11135">
    <property type="entry name" value="HISTONE ACETYLTRANSFERASE-RELATED"/>
    <property type="match status" value="1"/>
</dbReference>
<keyword evidence="26" id="KW-0411">Iron-sulfur</keyword>
<feature type="transmembrane region" description="Helical" evidence="45">
    <location>
        <begin position="79"/>
        <end position="100"/>
    </location>
</feature>
<dbReference type="InterPro" id="IPR041991">
    <property type="entry name" value="Ribosomal_eL27_KOW"/>
</dbReference>
<dbReference type="InterPro" id="IPR034687">
    <property type="entry name" value="ELP3-like"/>
</dbReference>
<dbReference type="SUPFAM" id="SSF50104">
    <property type="entry name" value="Translation proteins SH3-like domain"/>
    <property type="match status" value="1"/>
</dbReference>
<dbReference type="InterPro" id="IPR036388">
    <property type="entry name" value="WH-like_DNA-bd_sf"/>
</dbReference>
<evidence type="ECO:0000256" key="5">
    <source>
        <dbReference type="ARBA" id="ARBA00005043"/>
    </source>
</evidence>
<dbReference type="Gene3D" id="3.40.630.30">
    <property type="match status" value="1"/>
</dbReference>
<dbReference type="PANTHER" id="PTHR11135:SF0">
    <property type="entry name" value="ELONGATOR COMPLEX PROTEIN 3"/>
    <property type="match status" value="1"/>
</dbReference>
<feature type="region of interest" description="Disordered" evidence="44">
    <location>
        <begin position="695"/>
        <end position="716"/>
    </location>
</feature>
<evidence type="ECO:0000256" key="40">
    <source>
        <dbReference type="ARBA" id="ARBA00047372"/>
    </source>
</evidence>
<evidence type="ECO:0000256" key="29">
    <source>
        <dbReference type="ARBA" id="ARBA00023180"/>
    </source>
</evidence>
<accession>A0A4T0G4A6</accession>
<dbReference type="InterPro" id="IPR059120">
    <property type="entry name" value="Cullin-like_AB"/>
</dbReference>
<evidence type="ECO:0000256" key="32">
    <source>
        <dbReference type="ARBA" id="ARBA00023285"/>
    </source>
</evidence>
<evidence type="ECO:0000256" key="7">
    <source>
        <dbReference type="ARBA" id="ARBA00006019"/>
    </source>
</evidence>
<feature type="transmembrane region" description="Helical" evidence="45">
    <location>
        <begin position="1372"/>
        <end position="1391"/>
    </location>
</feature>
<dbReference type="Pfam" id="PF16199">
    <property type="entry name" value="Radical_SAM_C"/>
    <property type="match status" value="1"/>
</dbReference>
<feature type="compositionally biased region" description="Polar residues" evidence="44">
    <location>
        <begin position="1668"/>
        <end position="1678"/>
    </location>
</feature>
<keyword evidence="36" id="KW-0624">Polysaccharide degradation</keyword>
<dbReference type="GO" id="GO:1990904">
    <property type="term" value="C:ribonucleoprotein complex"/>
    <property type="evidence" value="ECO:0007669"/>
    <property type="project" value="UniProtKB-KW"/>
</dbReference>
<dbReference type="PROSITE" id="PS51186">
    <property type="entry name" value="GNAT"/>
    <property type="match status" value="1"/>
</dbReference>
<dbReference type="SMART" id="SM00729">
    <property type="entry name" value="Elp3"/>
    <property type="match status" value="1"/>
</dbReference>
<dbReference type="SUPFAM" id="SSF74788">
    <property type="entry name" value="Cullin repeat-like"/>
    <property type="match status" value="1"/>
</dbReference>
<dbReference type="PROSITE" id="PS50069">
    <property type="entry name" value="CULLIN_2"/>
    <property type="match status" value="1"/>
</dbReference>
<comment type="subcellular location">
    <subcellularLocation>
        <location evidence="4">Cell membrane</location>
        <topology evidence="4">Lipid-anchor</topology>
        <topology evidence="4">GPI-anchor</topology>
    </subcellularLocation>
    <subcellularLocation>
        <location evidence="3">Secreted</location>
        <location evidence="3">Cell wall</location>
    </subcellularLocation>
</comment>
<evidence type="ECO:0000256" key="43">
    <source>
        <dbReference type="RuleBase" id="RU003829"/>
    </source>
</evidence>
<dbReference type="InterPro" id="IPR008991">
    <property type="entry name" value="Translation_prot_SH3-like_sf"/>
</dbReference>
<protein>
    <recommendedName>
        <fullName evidence="10">Elongator complex protein 3</fullName>
        <ecNumber evidence="39">2.3.1.311</ecNumber>
        <ecNumber evidence="37">3.5.1.41</ecNumber>
    </recommendedName>
    <alternativeName>
        <fullName evidence="38">tRNA uridine(34) acetyltransferase</fullName>
    </alternativeName>
</protein>
<dbReference type="GO" id="GO:0003735">
    <property type="term" value="F:structural constituent of ribosome"/>
    <property type="evidence" value="ECO:0007669"/>
    <property type="project" value="InterPro"/>
</dbReference>
<feature type="region of interest" description="Disordered" evidence="44">
    <location>
        <begin position="279"/>
        <end position="298"/>
    </location>
</feature>
<evidence type="ECO:0000256" key="3">
    <source>
        <dbReference type="ARBA" id="ARBA00004191"/>
    </source>
</evidence>
<keyword evidence="11" id="KW-1003">Cell membrane</keyword>
<feature type="transmembrane region" description="Helical" evidence="45">
    <location>
        <begin position="1473"/>
        <end position="1492"/>
    </location>
</feature>
<dbReference type="GO" id="GO:0002926">
    <property type="term" value="P:tRNA wobble base 5-methoxycarbonylmethyl-2-thiouridinylation"/>
    <property type="evidence" value="ECO:0007669"/>
    <property type="project" value="UniProtKB-ARBA"/>
</dbReference>
<evidence type="ECO:0000256" key="33">
    <source>
        <dbReference type="ARBA" id="ARBA00023288"/>
    </source>
</evidence>
<keyword evidence="14" id="KW-0964">Secreted</keyword>
<feature type="domain" description="N-acetyltransferase" evidence="47">
    <location>
        <begin position="1175"/>
        <end position="1352"/>
    </location>
</feature>
<dbReference type="InterPro" id="IPR002509">
    <property type="entry name" value="NODB_dom"/>
</dbReference>
<keyword evidence="19" id="KW-0819">tRNA processing</keyword>
<dbReference type="GO" id="GO:0033588">
    <property type="term" value="C:elongator holoenzyme complex"/>
    <property type="evidence" value="ECO:0007669"/>
    <property type="project" value="TreeGrafter"/>
</dbReference>
<evidence type="ECO:0000256" key="1">
    <source>
        <dbReference type="ARBA" id="ARBA00001941"/>
    </source>
</evidence>
<keyword evidence="45" id="KW-1133">Transmembrane helix</keyword>
<evidence type="ECO:0000256" key="9">
    <source>
        <dbReference type="ARBA" id="ARBA00010973"/>
    </source>
</evidence>
<evidence type="ECO:0000256" key="36">
    <source>
        <dbReference type="ARBA" id="ARBA00023326"/>
    </source>
</evidence>
<evidence type="ECO:0000256" key="2">
    <source>
        <dbReference type="ARBA" id="ARBA00001966"/>
    </source>
</evidence>
<dbReference type="Gene3D" id="2.30.30.770">
    <property type="match status" value="1"/>
</dbReference>
<evidence type="ECO:0000256" key="41">
    <source>
        <dbReference type="ARBA" id="ARBA00048494"/>
    </source>
</evidence>
<comment type="pathway">
    <text evidence="5">tRNA modification; 5-methoxycarbonylmethyl-2-thiouridine-tRNA biosynthesis.</text>
</comment>
<dbReference type="InterPro" id="IPR006638">
    <property type="entry name" value="Elp3/MiaA/NifB-like_rSAM"/>
</dbReference>
<evidence type="ECO:0000256" key="31">
    <source>
        <dbReference type="ARBA" id="ARBA00023277"/>
    </source>
</evidence>
<dbReference type="InterPro" id="IPR011330">
    <property type="entry name" value="Glyco_hydro/deAcase_b/a-brl"/>
</dbReference>
<keyword evidence="33" id="KW-0449">Lipoprotein</keyword>
<evidence type="ECO:0000256" key="8">
    <source>
        <dbReference type="ARBA" id="ARBA00009124"/>
    </source>
</evidence>
<keyword evidence="31" id="KW-0119">Carbohydrate metabolism</keyword>
<dbReference type="GO" id="GO:0051539">
    <property type="term" value="F:4 iron, 4 sulfur cluster binding"/>
    <property type="evidence" value="ECO:0007669"/>
    <property type="project" value="UniProtKB-KW"/>
</dbReference>
<dbReference type="Gene3D" id="3.30.230.130">
    <property type="entry name" value="Cullin, Chain C, Domain 2"/>
    <property type="match status" value="1"/>
</dbReference>
<evidence type="ECO:0000256" key="39">
    <source>
        <dbReference type="ARBA" id="ARBA00044771"/>
    </source>
</evidence>
<dbReference type="CDD" id="cd06090">
    <property type="entry name" value="KOW_RPL27"/>
    <property type="match status" value="1"/>
</dbReference>
<evidence type="ECO:0000256" key="27">
    <source>
        <dbReference type="ARBA" id="ARBA00023024"/>
    </source>
</evidence>
<feature type="compositionally biased region" description="Basic and acidic residues" evidence="44">
    <location>
        <begin position="1346"/>
        <end position="1357"/>
    </location>
</feature>
<keyword evidence="21" id="KW-0732">Signal</keyword>
<reference evidence="49 50" key="1">
    <citation type="submission" date="2019-03" db="EMBL/GenBank/DDBJ databases">
        <title>Sequencing 23 genomes of Wallemia ichthyophaga.</title>
        <authorList>
            <person name="Gostincar C."/>
        </authorList>
    </citation>
    <scope>NUCLEOTIDE SEQUENCE [LARGE SCALE GENOMIC DNA]</scope>
    <source>
        <strain evidence="49 50">EXF-8621</strain>
    </source>
</reference>
<feature type="transmembrane region" description="Helical" evidence="45">
    <location>
        <begin position="1587"/>
        <end position="1620"/>
    </location>
</feature>
<dbReference type="GO" id="GO:0071555">
    <property type="term" value="P:cell wall organization"/>
    <property type="evidence" value="ECO:0007669"/>
    <property type="project" value="UniProtKB-KW"/>
</dbReference>
<keyword evidence="22" id="KW-0378">Hydrolase</keyword>
<feature type="transmembrane region" description="Helical" evidence="45">
    <location>
        <begin position="1558"/>
        <end position="1575"/>
    </location>
</feature>
<dbReference type="Pfam" id="PF26557">
    <property type="entry name" value="Cullin_AB"/>
    <property type="match status" value="1"/>
</dbReference>
<dbReference type="Gene3D" id="3.20.20.370">
    <property type="entry name" value="Glycoside hydrolase/deacetylase"/>
    <property type="match status" value="1"/>
</dbReference>
<dbReference type="InterPro" id="IPR016159">
    <property type="entry name" value="Cullin_repeat-like_dom_sf"/>
</dbReference>
<evidence type="ECO:0000256" key="35">
    <source>
        <dbReference type="ARBA" id="ARBA00023316"/>
    </source>
</evidence>
<evidence type="ECO:0000256" key="13">
    <source>
        <dbReference type="ARBA" id="ARBA00022512"/>
    </source>
</evidence>
<dbReference type="SUPFAM" id="SSF75632">
    <property type="entry name" value="Cullin homology domain"/>
    <property type="match status" value="1"/>
</dbReference>
<dbReference type="InterPro" id="IPR016181">
    <property type="entry name" value="Acyl_CoA_acyltransferase"/>
</dbReference>
<dbReference type="Pfam" id="PF04055">
    <property type="entry name" value="Radical_SAM"/>
    <property type="match status" value="1"/>
</dbReference>
<dbReference type="Pfam" id="PF03151">
    <property type="entry name" value="TPT"/>
    <property type="match status" value="1"/>
</dbReference>
<dbReference type="Gene3D" id="1.10.10.10">
    <property type="entry name" value="Winged helix-like DNA-binding domain superfamily/Winged helix DNA-binding domain"/>
    <property type="match status" value="1"/>
</dbReference>
<evidence type="ECO:0000256" key="38">
    <source>
        <dbReference type="ARBA" id="ARBA00030769"/>
    </source>
</evidence>
<comment type="similarity">
    <text evidence="8">Belongs to the eukaryotic ribosomal protein eL27 family.</text>
</comment>
<dbReference type="Gene3D" id="3.90.550.20">
    <property type="match status" value="1"/>
</dbReference>
<evidence type="ECO:0000256" key="16">
    <source>
        <dbReference type="ARBA" id="ARBA00022622"/>
    </source>
</evidence>
<evidence type="ECO:0000256" key="12">
    <source>
        <dbReference type="ARBA" id="ARBA00022485"/>
    </source>
</evidence>
<dbReference type="Gene3D" id="1.20.1310.10">
    <property type="entry name" value="Cullin Repeats"/>
    <property type="match status" value="1"/>
</dbReference>
<dbReference type="Pfam" id="PF23613">
    <property type="entry name" value="ELP3_N"/>
    <property type="match status" value="1"/>
</dbReference>
<keyword evidence="30" id="KW-0687">Ribonucleoprotein</keyword>
<feature type="region of interest" description="Disordered" evidence="44">
    <location>
        <begin position="2598"/>
        <end position="2683"/>
    </location>
</feature>
<feature type="compositionally biased region" description="Polar residues" evidence="44">
    <location>
        <begin position="279"/>
        <end position="291"/>
    </location>
</feature>
<keyword evidence="35" id="KW-0961">Cell wall biogenesis/degradation</keyword>
<dbReference type="InterPro" id="IPR032432">
    <property type="entry name" value="Radical_SAM_C"/>
</dbReference>
<keyword evidence="24" id="KW-0689">Ribosomal protein</keyword>
<dbReference type="Pfam" id="PF01522">
    <property type="entry name" value="Polysacc_deac_1"/>
    <property type="match status" value="1"/>
</dbReference>
<comment type="similarity">
    <text evidence="6">Belongs to the ELP3 family.</text>
</comment>
<keyword evidence="17" id="KW-0808">Transferase</keyword>
<evidence type="ECO:0000256" key="22">
    <source>
        <dbReference type="ARBA" id="ARBA00022801"/>
    </source>
</evidence>
<evidence type="ECO:0000259" key="48">
    <source>
        <dbReference type="PROSITE" id="PS51677"/>
    </source>
</evidence>
<dbReference type="GO" id="GO:0005886">
    <property type="term" value="C:plasma membrane"/>
    <property type="evidence" value="ECO:0007669"/>
    <property type="project" value="UniProtKB-SubCell"/>
</dbReference>
<keyword evidence="32" id="KW-0170">Cobalt</keyword>
<evidence type="ECO:0000313" key="50">
    <source>
        <dbReference type="Proteomes" id="UP000306954"/>
    </source>
</evidence>
<evidence type="ECO:0000256" key="25">
    <source>
        <dbReference type="ARBA" id="ARBA00023004"/>
    </source>
</evidence>
<dbReference type="GO" id="GO:0006511">
    <property type="term" value="P:ubiquitin-dependent protein catabolic process"/>
    <property type="evidence" value="ECO:0007669"/>
    <property type="project" value="InterPro"/>
</dbReference>
<dbReference type="EC" id="3.5.1.41" evidence="37"/>
<keyword evidence="23" id="KW-0694">RNA-binding</keyword>
<dbReference type="GO" id="GO:0006032">
    <property type="term" value="P:chitin catabolic process"/>
    <property type="evidence" value="ECO:0007669"/>
    <property type="project" value="UniProtKB-KW"/>
</dbReference>
<dbReference type="InterPro" id="IPR039661">
    <property type="entry name" value="ELP3"/>
</dbReference>
<feature type="region of interest" description="Disordered" evidence="44">
    <location>
        <begin position="1333"/>
        <end position="1369"/>
    </location>
</feature>
<evidence type="ECO:0000256" key="23">
    <source>
        <dbReference type="ARBA" id="ARBA00022884"/>
    </source>
</evidence>
<evidence type="ECO:0000256" key="18">
    <source>
        <dbReference type="ARBA" id="ARBA00022691"/>
    </source>
</evidence>
<evidence type="ECO:0000256" key="28">
    <source>
        <dbReference type="ARBA" id="ARBA00023136"/>
    </source>
</evidence>
<dbReference type="GO" id="GO:0000049">
    <property type="term" value="F:tRNA binding"/>
    <property type="evidence" value="ECO:0007669"/>
    <property type="project" value="UniProtKB-KW"/>
</dbReference>
<dbReference type="GO" id="GO:0005634">
    <property type="term" value="C:nucleus"/>
    <property type="evidence" value="ECO:0007669"/>
    <property type="project" value="TreeGrafter"/>
</dbReference>
<dbReference type="GO" id="GO:0006412">
    <property type="term" value="P:translation"/>
    <property type="evidence" value="ECO:0007669"/>
    <property type="project" value="InterPro"/>
</dbReference>
<dbReference type="InterPro" id="IPR036317">
    <property type="entry name" value="Cullin_homology_sf"/>
</dbReference>
<keyword evidence="27" id="KW-0146">Chitin degradation</keyword>
<dbReference type="SMART" id="SM00182">
    <property type="entry name" value="CULLIN"/>
    <property type="match status" value="1"/>
</dbReference>
<dbReference type="InterPro" id="IPR038655">
    <property type="entry name" value="Ribosomal_eL27_sf"/>
</dbReference>
<feature type="transmembrane region" description="Helical" evidence="45">
    <location>
        <begin position="1499"/>
        <end position="1519"/>
    </location>
</feature>
<keyword evidence="20" id="KW-0479">Metal-binding</keyword>
<keyword evidence="29" id="KW-0325">Glycoprotein</keyword>
<dbReference type="GO" id="GO:0000272">
    <property type="term" value="P:polysaccharide catabolic process"/>
    <property type="evidence" value="ECO:0007669"/>
    <property type="project" value="UniProtKB-KW"/>
</dbReference>
<dbReference type="FunFam" id="3.20.20.370:FF:000004">
    <property type="entry name" value="Related to Chitin deacetylase"/>
    <property type="match status" value="1"/>
</dbReference>
<dbReference type="FunFam" id="2.30.30.770:FF:000001">
    <property type="entry name" value="60S ribosomal protein L27"/>
    <property type="match status" value="1"/>
</dbReference>
<evidence type="ECO:0000259" key="46">
    <source>
        <dbReference type="PROSITE" id="PS50069"/>
    </source>
</evidence>
<evidence type="ECO:0000256" key="30">
    <source>
        <dbReference type="ARBA" id="ARBA00023274"/>
    </source>
</evidence>
<evidence type="ECO:0000256" key="4">
    <source>
        <dbReference type="ARBA" id="ARBA00004609"/>
    </source>
</evidence>
<comment type="catalytic activity">
    <reaction evidence="41">
        <text>[(1-&gt;4)-N-acetyl-beta-D-glucosaminyl](n) + n H2O = chitosan + n acetate</text>
        <dbReference type="Rhea" id="RHEA:10464"/>
        <dbReference type="Rhea" id="RHEA-COMP:9593"/>
        <dbReference type="Rhea" id="RHEA-COMP:9597"/>
        <dbReference type="ChEBI" id="CHEBI:15377"/>
        <dbReference type="ChEBI" id="CHEBI:17029"/>
        <dbReference type="ChEBI" id="CHEBI:30089"/>
        <dbReference type="ChEBI" id="CHEBI:57704"/>
        <dbReference type="EC" id="3.5.1.41"/>
    </reaction>
    <physiologicalReaction direction="left-to-right" evidence="41">
        <dbReference type="Rhea" id="RHEA:10465"/>
    </physiologicalReaction>
</comment>
<dbReference type="UniPathway" id="UPA00988"/>
<evidence type="ECO:0000256" key="45">
    <source>
        <dbReference type="SAM" id="Phobius"/>
    </source>
</evidence>
<dbReference type="EMBL" id="SPOF01000020">
    <property type="protein sequence ID" value="TIB12059.1"/>
    <property type="molecule type" value="Genomic_DNA"/>
</dbReference>
<evidence type="ECO:0000259" key="47">
    <source>
        <dbReference type="PROSITE" id="PS51186"/>
    </source>
</evidence>
<name>A0A4T0G4A6_WALIC</name>
<comment type="cofactor">
    <cofactor evidence="1">
        <name>Co(2+)</name>
        <dbReference type="ChEBI" id="CHEBI:48828"/>
    </cofactor>
</comment>
<keyword evidence="45" id="KW-0812">Transmembrane</keyword>
<dbReference type="Pfam" id="PF00888">
    <property type="entry name" value="Cullin"/>
    <property type="match status" value="1"/>
</dbReference>
<dbReference type="InterPro" id="IPR001141">
    <property type="entry name" value="Ribosomal_eL27"/>
</dbReference>
<evidence type="ECO:0000256" key="34">
    <source>
        <dbReference type="ARBA" id="ARBA00023315"/>
    </source>
</evidence>
<feature type="transmembrane region" description="Helical" evidence="45">
    <location>
        <begin position="1627"/>
        <end position="1659"/>
    </location>
</feature>
<feature type="region of interest" description="Disordered" evidence="44">
    <location>
        <begin position="1668"/>
        <end position="1695"/>
    </location>
</feature>
<feature type="compositionally biased region" description="Basic and acidic residues" evidence="44">
    <location>
        <begin position="440"/>
        <end position="453"/>
    </location>
</feature>
<dbReference type="GO" id="GO:0098552">
    <property type="term" value="C:side of membrane"/>
    <property type="evidence" value="ECO:0007669"/>
    <property type="project" value="UniProtKB-KW"/>
</dbReference>
<dbReference type="InterPro" id="IPR058240">
    <property type="entry name" value="rSAM_sf"/>
</dbReference>
<evidence type="ECO:0000256" key="11">
    <source>
        <dbReference type="ARBA" id="ARBA00022475"/>
    </source>
</evidence>
<dbReference type="InterPro" id="IPR036390">
    <property type="entry name" value="WH_DNA-bd_sf"/>
</dbReference>
<dbReference type="SUPFAM" id="SSF46785">
    <property type="entry name" value="Winged helix' DNA-binding domain"/>
    <property type="match status" value="1"/>
</dbReference>
<dbReference type="InterPro" id="IPR016158">
    <property type="entry name" value="Cullin_homology"/>
</dbReference>
<dbReference type="GO" id="GO:0106261">
    <property type="term" value="F:tRNA uridine(34) acetyltransferase activity"/>
    <property type="evidence" value="ECO:0007669"/>
    <property type="project" value="UniProtKB-EC"/>
</dbReference>
<feature type="transmembrane region" description="Helical" evidence="45">
    <location>
        <begin position="1446"/>
        <end position="1467"/>
    </location>
</feature>
<keyword evidence="16" id="KW-0336">GPI-anchor</keyword>
<dbReference type="SUPFAM" id="SSF55729">
    <property type="entry name" value="Acyl-CoA N-acyltransferases (Nat)"/>
    <property type="match status" value="1"/>
</dbReference>
<evidence type="ECO:0000256" key="24">
    <source>
        <dbReference type="ARBA" id="ARBA00022980"/>
    </source>
</evidence>
<dbReference type="InterPro" id="IPR029044">
    <property type="entry name" value="Nucleotide-diphossugar_trans"/>
</dbReference>
<dbReference type="SUPFAM" id="SSF88713">
    <property type="entry name" value="Glycoside hydrolase/deacetylase"/>
    <property type="match status" value="1"/>
</dbReference>
<evidence type="ECO:0000256" key="20">
    <source>
        <dbReference type="ARBA" id="ARBA00022723"/>
    </source>
</evidence>
<dbReference type="PROSITE" id="PS51677">
    <property type="entry name" value="NODB"/>
    <property type="match status" value="1"/>
</dbReference>
<dbReference type="InterPro" id="IPR004853">
    <property type="entry name" value="Sugar_P_trans_dom"/>
</dbReference>
<dbReference type="SFLD" id="SFLDS00029">
    <property type="entry name" value="Radical_SAM"/>
    <property type="match status" value="1"/>
</dbReference>
<keyword evidence="28 45" id="KW-0472">Membrane</keyword>
<dbReference type="GO" id="GO:0031625">
    <property type="term" value="F:ubiquitin protein ligase binding"/>
    <property type="evidence" value="ECO:0007669"/>
    <property type="project" value="InterPro"/>
</dbReference>
<dbReference type="GO" id="GO:0004099">
    <property type="term" value="F:chitin deacetylase activity"/>
    <property type="evidence" value="ECO:0007669"/>
    <property type="project" value="UniProtKB-EC"/>
</dbReference>
<keyword evidence="25" id="KW-0408">Iron</keyword>
<proteinExistence type="inferred from homology"/>
<keyword evidence="13" id="KW-0134">Cell wall</keyword>
<dbReference type="EC" id="2.3.1.311" evidence="39"/>
<gene>
    <name evidence="49" type="ORF">E3P90_02177</name>
</gene>
<sequence>MKPSLLPLDAGPSAVLEKRLLESRNKSKYFTTYVFRIPFSHRSIPILIPRVFELLVDDSPPQHISTRSRRSERTFHSKLKLLFLLVVVAFAATFIFISFLQKVAQDHQIELPSPFQAATTLQFTNDELKSFWLAEIDAGRYPSSRKLPDSLQFDDYIKNPALPTFEYLAPIVQSQILSYSDTSTSTSPYPLNNSVIPMGPNRYYYHRDSRGSAYPPRPIPYSALDLDVVMEHCDFSTHQYVRDCLEVLAVGAGLDVGNHIHRGKLNNWLHHFTTSNPPQQNLSSLPQMNQDKQSDSCDPENPRIFHMFWAGPFTDKPYLALLSFLYTQNLGLHVKKGTEQSQPEACKPQFWVWINPGPASSIPNSNAVTNMFESLTANPWSSPFLHDRFNKSIKFKMWNTTEQLDGVPELAPYWRNHELFNSGGVRYGSPKKQENQSQPKKNEQVDEQRKNREAEEDDAAQAAAEKVENNKNTPNAPVGGLDEEDGTMENRVGSTSDSNYDRITVVLSDMARFILTHRFGGIYIDADTLFLRDWEELWGWSGAFAYRWSRLESYNTAVYKMHKNSQLGSFLFKTALANGFDFHPMTISKYTREAQLDNLLLRLPDALFDSAWLNTENFQMDRPPFPFLKEFKHLFETPPLDSSAPSAGGFESFYRGAFSYHFHNHWWLPFDPSRNFPDLGTRFSAGEDIARSELRKGAGAAPVNPGPKKPSKQDDLQHAFAGDKDRTIEMEESQTSEEHDLSWSTIIKRTFEAYIRGERPNMYGEYIAYNRYLQSIMVLSSLNETDGPSQASQMLLVSQAIVSELVHAQEKGLSVNLNDVRVKQCKKLRVTGMPKLVDIISAIPDEHKKTLLPMLKARPIRSASGIAVVALMCKPHRCPHIAMTGNVCVYCPGGPDSDFEYSTQSYTGYEPTSMRAIRARYDPYEQSRGRVEQLKMLGHSVDKVEYIIMGGTFMSMPEDYRNKFVAQMHNALSGYTGTDIDEAVSYSERANTKCVGITIETRPDYCLKPHLSQMLRYGCTRLEIGVQSVYEDVARDTNRGHTVRAVSESFHLAKDAGYKVVAHMMPDLPNVGVERDLEQFKEYFENPAFRSDGLKIYPTLVIRGTGLYELWRTGKYKNYTPNALVDIVARILALVPPWTRVYRVQRDIPMPLVSSGVENGNLREMALARMKDFGTECRDVRYREVGIHEIHHKVRPSEVELIRRDYTANGGWETFLSYEDPEKDILVGLLRLRKCSEEGTFRKELVDTDEKTGQKRYASMVRELHVYGTAIPVHGRDPTKFQHQGFGTLLMEEAARIAKEEHGSHRLAVISGVGTRDYYRRLGYKLDATAKRKSRENAMSGNQDQIEIKTLETERRSSPPPAPAPQSHKPKLSPYVIIPIWIALSSSVILYNKAILDSFHFEYPVFLVTYHLTISTIGTRVLAKFTNLLPDLKDVNMTKEIWVKKILPIGVFFSGSLIFSNTAYMYLSVSFIQMLKAFTPVAILVVSSAFGLSAMDKKTFGIVSMISSGVCIASFGEAAWNTTGFAVQVIAILLEASRLVMIQLILTNLKMSPLTSMYFFAPVCAVINACILPFTEGWAPFVHLKDLGAIVLATNASVAFGLNVAAVFLIGAASSLVLTLAGIGKDLLLIAGSAIIFGGYPTVLQLFGYSIALGGLVLFKTQGQGNFNVNNTSNTPPSKRQKISDSDRSHHKPGSITLQLKPLSLRSPSKSHESNCYRSITNFIGCLIDNNLPNHLKVETLQSNVRDLMRIYLKSSDLYGFILREVRRGLAALKPQSFNQDEHSGLFIRSISEIYSKSESWMKVIRYVFADLDRCYASKTSGVQPFQVQIEHLFREIILNDSHIYKWLFIDLNNCLVKVRQSLSFLTNIHHPEGSIEKAINTSNQLNELVQVHNLYQLAKSLDWELPAIANVYLQTMDDVIEKVCGVAVDQSLKVNDVVNKIYLHNSFEDAVSWRIDEHFNWDNRNHMARKYLSLTFDGIVKAGVEELIPYSWNNSSNRSTIEYNEIPSITTPKISLTRELNEIIRHTPYKEDFDLLLLERINIVIKMFVSNEENDHHVFDIPITSSYSQYKESFSKGLQFRANKPAEMIAKFLDSLLKDKRGQGENMEKVVDGAVELFRIVKDKDMFSAFYTLSLARRLVKNTSASNDNERDLISRITKVAGSDFTQNWEEMMKDIEISDEISNKFRDAHQTKLQRATIVQAARWPFKGQHLSLRVKDMADKDASEVAKQAHISQGDVTIPQWMTEELVEFTQYYQGVHANRCLTWNHSLAEVSLNGEFESNGGERSEKEIIMPLPASLILMVFNDKDEGEKVSYDELAQSTGLPEGELKRMLQSLSFGKVKLLQRFKKKDSWAGKEIKSSDSFAVVKVLEHPRKRFRLPIITAEVDVEESKETTAEVESARVFALQASAVRVLKARKKINVNELIHEVIADIEKRLTLKNEMRLAKQIKQTIEGLIEKDYAERIEGQRNMLHVMSCKKVVVIKQFDEGTKERPYGHCLVAGVERYPLKVHKQMGAKLIERRSKVKPFIKSINYNHLMPTRYALELEGLKGVVSPETFKEPTQREDAKKQIKKLFEERYHSGKNRWFFHALRLHRKQDETSSTSSSSPTATSTTATTTSIQSGTTGTGGTFTHIPNSSDIPLSSILPGMNLSGKTMSMPTTASPGQIPFSHAPPLPSSTPVQAEYPEMDKIPPVDHPQVQEWISQIDWDKVPDWSVNEGEASCSENPDSRDEAGPDQRCWWTCGSCTADDDITQCPNKHDWGLSYDDGPSPYTTTLLNYLAEQEITSTFFIVGSRALSRPDMLRAELVLGHQLSVHTWSHPHLTTLSNEELVAELGWTKKVIHEVTGLTPNTMRPPYGDIDNRVREVCRQMNLTPIIWTTAQVDGQELTFDTNDWKIASGDVTTNKSYETFEKILDSSDEMDHGFIVLQHDLYQQAVELAVAYVLPDALQRQPELNLLSVIDCLQKPQTEAYIETSSNETAPSEVGAGGSSASKVFISITKLSIAVAITTLFLC</sequence>
<keyword evidence="18" id="KW-0949">S-adenosyl-L-methionine</keyword>
<dbReference type="Pfam" id="PF01777">
    <property type="entry name" value="Ribosomal_L27e"/>
    <property type="match status" value="1"/>
</dbReference>
<comment type="similarity">
    <text evidence="9">Belongs to the polysaccharide deacetylase family.</text>
</comment>
<dbReference type="GO" id="GO:0005737">
    <property type="term" value="C:cytoplasm"/>
    <property type="evidence" value="ECO:0007669"/>
    <property type="project" value="TreeGrafter"/>
</dbReference>
<dbReference type="CDD" id="cd01335">
    <property type="entry name" value="Radical_SAM"/>
    <property type="match status" value="1"/>
</dbReference>
<dbReference type="SUPFAM" id="SSF102114">
    <property type="entry name" value="Radical SAM enzymes"/>
    <property type="match status" value="1"/>
</dbReference>
<dbReference type="FunFam" id="3.40.630.30:FF:000003">
    <property type="entry name" value="Elongator complex protein 3"/>
    <property type="match status" value="1"/>
</dbReference>
<dbReference type="GO" id="GO:0046872">
    <property type="term" value="F:metal ion binding"/>
    <property type="evidence" value="ECO:0007669"/>
    <property type="project" value="UniProtKB-KW"/>
</dbReference>
<dbReference type="InterPro" id="IPR000182">
    <property type="entry name" value="GNAT_dom"/>
</dbReference>
<feature type="compositionally biased region" description="Polar residues" evidence="44">
    <location>
        <begin position="2653"/>
        <end position="2665"/>
    </location>
</feature>
<comment type="catalytic activity">
    <reaction evidence="40">
        <text>uridine(34) in tRNA + acetyl-CoA + S-adenosyl-L-methionine + H2O = 5-(carboxymethyl)uridine(34) in tRNA + 5'-deoxyadenosine + L-methionine + CoA + 2 H(+)</text>
        <dbReference type="Rhea" id="RHEA:61020"/>
        <dbReference type="Rhea" id="RHEA-COMP:10407"/>
        <dbReference type="Rhea" id="RHEA-COMP:11727"/>
        <dbReference type="ChEBI" id="CHEBI:15377"/>
        <dbReference type="ChEBI" id="CHEBI:15378"/>
        <dbReference type="ChEBI" id="CHEBI:17319"/>
        <dbReference type="ChEBI" id="CHEBI:57287"/>
        <dbReference type="ChEBI" id="CHEBI:57288"/>
        <dbReference type="ChEBI" id="CHEBI:57844"/>
        <dbReference type="ChEBI" id="CHEBI:59789"/>
        <dbReference type="ChEBI" id="CHEBI:65315"/>
        <dbReference type="ChEBI" id="CHEBI:74882"/>
        <dbReference type="EC" id="2.3.1.311"/>
    </reaction>
    <physiologicalReaction direction="left-to-right" evidence="40">
        <dbReference type="Rhea" id="RHEA:61021"/>
    </physiologicalReaction>
</comment>
<comment type="similarity">
    <text evidence="7 42 43">Belongs to the cullin family.</text>
</comment>
<comment type="cofactor">
    <cofactor evidence="2">
        <name>[4Fe-4S] cluster</name>
        <dbReference type="ChEBI" id="CHEBI:49883"/>
    </cofactor>
</comment>
<keyword evidence="12" id="KW-0004">4Fe-4S</keyword>
<evidence type="ECO:0000256" key="21">
    <source>
        <dbReference type="ARBA" id="ARBA00022729"/>
    </source>
</evidence>
<dbReference type="GO" id="GO:0009272">
    <property type="term" value="P:fungal-type cell wall biogenesis"/>
    <property type="evidence" value="ECO:0007669"/>
    <property type="project" value="UniProtKB-ARBA"/>
</dbReference>